<dbReference type="EMBL" id="LVLJ01001764">
    <property type="protein sequence ID" value="OAE28202.1"/>
    <property type="molecule type" value="Genomic_DNA"/>
</dbReference>
<evidence type="ECO:0000256" key="8">
    <source>
        <dbReference type="ARBA" id="ARBA00056210"/>
    </source>
</evidence>
<dbReference type="AlphaFoldDB" id="A0A176W6W3"/>
<reference evidence="10" key="2">
    <citation type="journal article" date="2019" name="Curr. Biol.">
        <title>Chromatin organization in early land plants reveals an ancestral association between H3K27me3, transposons, and constitutive heterochromatin.</title>
        <authorList>
            <person name="Montgomery S.A."/>
            <person name="Tanizawa Y."/>
            <person name="Galik B."/>
            <person name="Wang N."/>
            <person name="Ito T."/>
            <person name="Mochizuki T."/>
            <person name="Akimcheva S."/>
            <person name="Bowman J."/>
            <person name="Cognat V."/>
            <person name="Drouard L."/>
            <person name="Ekker H."/>
            <person name="Houng S."/>
            <person name="Kohchi T."/>
            <person name="Lin S."/>
            <person name="Liu L.D."/>
            <person name="Nakamura Y."/>
            <person name="Valeeva L.R."/>
            <person name="Shakirov E.V."/>
            <person name="Shippen D.E."/>
            <person name="Wei W."/>
            <person name="Yagura M."/>
            <person name="Yamaoka S."/>
            <person name="Yamato K.T."/>
            <person name="Liu C."/>
            <person name="Berger F."/>
        </authorList>
    </citation>
    <scope>NUCLEOTIDE SEQUENCE [LARGE SCALE GENOMIC DNA]</scope>
    <source>
        <strain evidence="10">Tak-1</strain>
    </source>
</reference>
<dbReference type="GO" id="GO:0009941">
    <property type="term" value="C:chloroplast envelope"/>
    <property type="evidence" value="ECO:0007669"/>
    <property type="project" value="TreeGrafter"/>
</dbReference>
<evidence type="ECO:0000256" key="3">
    <source>
        <dbReference type="ARBA" id="ARBA00022528"/>
    </source>
</evidence>
<reference evidence="11 12" key="1">
    <citation type="submission" date="2016-03" db="EMBL/GenBank/DDBJ databases">
        <title>Mechanisms controlling the formation of the plant cell surface in tip-growing cells are functionally conserved among land plants.</title>
        <authorList>
            <person name="Honkanen S."/>
            <person name="Jones V.A."/>
            <person name="Morieri G."/>
            <person name="Champion C."/>
            <person name="Hetherington A.J."/>
            <person name="Kelly S."/>
            <person name="Saint-Marcoux D."/>
            <person name="Proust H."/>
            <person name="Prescott H."/>
            <person name="Dolan L."/>
        </authorList>
    </citation>
    <scope>NUCLEOTIDE SEQUENCE [LARGE SCALE GENOMIC DNA]</scope>
    <source>
        <strain evidence="12">cv. Tak-1 and cv. Tak-2</strain>
        <tissue evidence="11">Whole gametophyte</tissue>
    </source>
</reference>
<dbReference type="Proteomes" id="UP000077202">
    <property type="component" value="Unassembled WGS sequence"/>
</dbReference>
<proteinExistence type="predicted"/>
<dbReference type="PANTHER" id="PTHR47317:SF1">
    <property type="entry name" value="PROTEIN LHCP TRANSLOCATION DEFECT"/>
    <property type="match status" value="1"/>
</dbReference>
<evidence type="ECO:0000256" key="7">
    <source>
        <dbReference type="ARBA" id="ARBA00023043"/>
    </source>
</evidence>
<protein>
    <recommendedName>
        <fullName evidence="9">Protein LHCP TRANSLOCATION DEFECT</fullName>
    </recommendedName>
</protein>
<keyword evidence="7" id="KW-0040">ANK repeat</keyword>
<accession>A0A176W6W3</accession>
<evidence type="ECO:0000256" key="1">
    <source>
        <dbReference type="ARBA" id="ARBA00004229"/>
    </source>
</evidence>
<dbReference type="Gene3D" id="1.25.40.20">
    <property type="entry name" value="Ankyrin repeat-containing domain"/>
    <property type="match status" value="1"/>
</dbReference>
<comment type="function">
    <text evidence="8">Involved in the import of light-harvesting complex proteins (LHCP) and subsequent routing of these proteins to the chloroplast signal recognition particle (SRP) pathway.</text>
</comment>
<dbReference type="InterPro" id="IPR044242">
    <property type="entry name" value="LTD-like"/>
</dbReference>
<name>A0A176W6W3_MARPO</name>
<comment type="subcellular location">
    <subcellularLocation>
        <location evidence="1">Plastid</location>
        <location evidence="1">Chloroplast</location>
    </subcellularLocation>
</comment>
<sequence length="185" mass="19530">MAASTAARVWSVSGAAGSISAKEVTAVGAEGCGARFRSSLGFARVGLKKVQAGGGRSLGPQNGSRVNAWFKFGKNGLDSEGAGIYGSQARDDFDRDDVEQYFNYMGMLASEGTYDKMEQLLSTGIHPVDILLLLAASEGDVPKLEELLRAGADPRVKDNNGRTAVDRAADEDIKNLILSKSSIKV</sequence>
<evidence type="ECO:0000313" key="11">
    <source>
        <dbReference type="EMBL" id="OAE28202.1"/>
    </source>
</evidence>
<reference evidence="13" key="3">
    <citation type="journal article" date="2020" name="Curr. Biol.">
        <title>Chromatin organization in early land plants reveals an ancestral association between H3K27me3, transposons, and constitutive heterochromatin.</title>
        <authorList>
            <person name="Montgomery S.A."/>
            <person name="Tanizawa Y."/>
            <person name="Galik B."/>
            <person name="Wang N."/>
            <person name="Ito T."/>
            <person name="Mochizuki T."/>
            <person name="Akimcheva S."/>
            <person name="Bowman J.L."/>
            <person name="Cognat V."/>
            <person name="Marechal-Drouard L."/>
            <person name="Ekker H."/>
            <person name="Hong S.F."/>
            <person name="Kohchi T."/>
            <person name="Lin S.S."/>
            <person name="Liu L.D."/>
            <person name="Nakamura Y."/>
            <person name="Valeeva L.R."/>
            <person name="Shakirov E.V."/>
            <person name="Shippen D.E."/>
            <person name="Wei W.L."/>
            <person name="Yagura M."/>
            <person name="Yamaoka S."/>
            <person name="Yamato K.T."/>
            <person name="Liu C."/>
            <person name="Berger F."/>
        </authorList>
    </citation>
    <scope>NUCLEOTIDE SEQUENCE [LARGE SCALE GENOMIC DNA]</scope>
    <source>
        <strain evidence="13">Tak-1</strain>
    </source>
</reference>
<evidence type="ECO:0000313" key="10">
    <source>
        <dbReference type="EMBL" id="BBN04642.1"/>
    </source>
</evidence>
<dbReference type="Proteomes" id="UP001162541">
    <property type="component" value="Chromosome 3"/>
</dbReference>
<dbReference type="EMBL" id="AP019868">
    <property type="protein sequence ID" value="BBN04642.1"/>
    <property type="molecule type" value="Genomic_DNA"/>
</dbReference>
<dbReference type="GO" id="GO:0009570">
    <property type="term" value="C:chloroplast stroma"/>
    <property type="evidence" value="ECO:0007669"/>
    <property type="project" value="InterPro"/>
</dbReference>
<evidence type="ECO:0000256" key="6">
    <source>
        <dbReference type="ARBA" id="ARBA00022946"/>
    </source>
</evidence>
<evidence type="ECO:0000256" key="9">
    <source>
        <dbReference type="ARBA" id="ARBA00067995"/>
    </source>
</evidence>
<evidence type="ECO:0000313" key="13">
    <source>
        <dbReference type="Proteomes" id="UP001162541"/>
    </source>
</evidence>
<evidence type="ECO:0000313" key="12">
    <source>
        <dbReference type="Proteomes" id="UP000077202"/>
    </source>
</evidence>
<keyword evidence="2" id="KW-0813">Transport</keyword>
<dbReference type="PANTHER" id="PTHR47317">
    <property type="entry name" value="PROTEIN LHCP TRANSLOCATION DEFECT"/>
    <property type="match status" value="1"/>
</dbReference>
<evidence type="ECO:0000256" key="4">
    <source>
        <dbReference type="ARBA" id="ARBA00022640"/>
    </source>
</evidence>
<evidence type="ECO:0000256" key="5">
    <source>
        <dbReference type="ARBA" id="ARBA00022927"/>
    </source>
</evidence>
<gene>
    <name evidence="11" type="ORF">AXG93_2515s1400</name>
    <name evidence="10" type="ORF">Mp_3g06400</name>
</gene>
<organism evidence="11 12">
    <name type="scientific">Marchantia polymorpha subsp. ruderalis</name>
    <dbReference type="NCBI Taxonomy" id="1480154"/>
    <lineage>
        <taxon>Eukaryota</taxon>
        <taxon>Viridiplantae</taxon>
        <taxon>Streptophyta</taxon>
        <taxon>Embryophyta</taxon>
        <taxon>Marchantiophyta</taxon>
        <taxon>Marchantiopsida</taxon>
        <taxon>Marchantiidae</taxon>
        <taxon>Marchantiales</taxon>
        <taxon>Marchantiaceae</taxon>
        <taxon>Marchantia</taxon>
    </lineage>
</organism>
<keyword evidence="5" id="KW-0653">Protein transport</keyword>
<dbReference type="FunFam" id="1.25.40.20:FF:000251">
    <property type="entry name" value="Protein LHCP TRANSLOCATION DEFECT"/>
    <property type="match status" value="1"/>
</dbReference>
<keyword evidence="6" id="KW-0809">Transit peptide</keyword>
<evidence type="ECO:0000256" key="2">
    <source>
        <dbReference type="ARBA" id="ARBA00022448"/>
    </source>
</evidence>
<dbReference type="InterPro" id="IPR036770">
    <property type="entry name" value="Ankyrin_rpt-contain_sf"/>
</dbReference>
<dbReference type="GO" id="GO:0006886">
    <property type="term" value="P:intracellular protein transport"/>
    <property type="evidence" value="ECO:0007669"/>
    <property type="project" value="InterPro"/>
</dbReference>
<keyword evidence="3" id="KW-0150">Chloroplast</keyword>
<keyword evidence="4" id="KW-0934">Plastid</keyword>
<dbReference type="GO" id="GO:0090391">
    <property type="term" value="P:granum assembly"/>
    <property type="evidence" value="ECO:0007669"/>
    <property type="project" value="InterPro"/>
</dbReference>
<dbReference type="SUPFAM" id="SSF48403">
    <property type="entry name" value="Ankyrin repeat"/>
    <property type="match status" value="1"/>
</dbReference>
<keyword evidence="12" id="KW-1185">Reference proteome</keyword>